<feature type="region of interest" description="Disordered" evidence="5">
    <location>
        <begin position="442"/>
        <end position="469"/>
    </location>
</feature>
<comment type="similarity">
    <text evidence="1">Belongs to the sulfatase family.</text>
</comment>
<evidence type="ECO:0000256" key="1">
    <source>
        <dbReference type="ARBA" id="ARBA00008779"/>
    </source>
</evidence>
<dbReference type="GO" id="GO:0004065">
    <property type="term" value="F:arylsulfatase activity"/>
    <property type="evidence" value="ECO:0007669"/>
    <property type="project" value="UniProtKB-EC"/>
</dbReference>
<reference evidence="8 9" key="1">
    <citation type="submission" date="2019-02" db="EMBL/GenBank/DDBJ databases">
        <title>Deep-cultivation of Planctomycetes and their phenomic and genomic characterization uncovers novel biology.</title>
        <authorList>
            <person name="Wiegand S."/>
            <person name="Jogler M."/>
            <person name="Boedeker C."/>
            <person name="Pinto D."/>
            <person name="Vollmers J."/>
            <person name="Rivas-Marin E."/>
            <person name="Kohn T."/>
            <person name="Peeters S.H."/>
            <person name="Heuer A."/>
            <person name="Rast P."/>
            <person name="Oberbeckmann S."/>
            <person name="Bunk B."/>
            <person name="Jeske O."/>
            <person name="Meyerdierks A."/>
            <person name="Storesund J.E."/>
            <person name="Kallscheuer N."/>
            <person name="Luecker S."/>
            <person name="Lage O.M."/>
            <person name="Pohl T."/>
            <person name="Merkel B.J."/>
            <person name="Hornburger P."/>
            <person name="Mueller R.-W."/>
            <person name="Bruemmer F."/>
            <person name="Labrenz M."/>
            <person name="Spormann A.M."/>
            <person name="Op den Camp H."/>
            <person name="Overmann J."/>
            <person name="Amann R."/>
            <person name="Jetten M.S.M."/>
            <person name="Mascher T."/>
            <person name="Medema M.H."/>
            <person name="Devos D.P."/>
            <person name="Kaster A.-K."/>
            <person name="Ovreas L."/>
            <person name="Rohde M."/>
            <person name="Galperin M.Y."/>
            <person name="Jogler C."/>
        </authorList>
    </citation>
    <scope>NUCLEOTIDE SEQUENCE [LARGE SCALE GENOMIC DNA]</scope>
    <source>
        <strain evidence="8 9">Mal33</strain>
    </source>
</reference>
<accession>A0A518IQH0</accession>
<feature type="chain" id="PRO_5022155875" evidence="6">
    <location>
        <begin position="21"/>
        <end position="469"/>
    </location>
</feature>
<dbReference type="EMBL" id="CP036318">
    <property type="protein sequence ID" value="QDV55332.1"/>
    <property type="molecule type" value="Genomic_DNA"/>
</dbReference>
<feature type="signal peptide" evidence="6">
    <location>
        <begin position="1"/>
        <end position="20"/>
    </location>
</feature>
<dbReference type="Proteomes" id="UP000316770">
    <property type="component" value="Chromosome"/>
</dbReference>
<dbReference type="InterPro" id="IPR000917">
    <property type="entry name" value="Sulfatase_N"/>
</dbReference>
<dbReference type="AlphaFoldDB" id="A0A518IQH0"/>
<evidence type="ECO:0000256" key="3">
    <source>
        <dbReference type="ARBA" id="ARBA00022801"/>
    </source>
</evidence>
<protein>
    <submittedName>
        <fullName evidence="8">Arylsulfatase</fullName>
        <ecNumber evidence="8">3.1.6.1</ecNumber>
    </submittedName>
</protein>
<evidence type="ECO:0000256" key="5">
    <source>
        <dbReference type="SAM" id="MobiDB-lite"/>
    </source>
</evidence>
<dbReference type="PANTHER" id="PTHR42693">
    <property type="entry name" value="ARYLSULFATASE FAMILY MEMBER"/>
    <property type="match status" value="1"/>
</dbReference>
<dbReference type="InterPro" id="IPR050738">
    <property type="entry name" value="Sulfatase"/>
</dbReference>
<dbReference type="RefSeq" id="WP_145283138.1">
    <property type="nucleotide sequence ID" value="NZ_CP036318.1"/>
</dbReference>
<keyword evidence="9" id="KW-1185">Reference proteome</keyword>
<dbReference type="InterPro" id="IPR024607">
    <property type="entry name" value="Sulfatase_CS"/>
</dbReference>
<gene>
    <name evidence="8" type="primary">atsA_9</name>
    <name evidence="8" type="ORF">Mal33_13030</name>
</gene>
<evidence type="ECO:0000259" key="7">
    <source>
        <dbReference type="Pfam" id="PF00884"/>
    </source>
</evidence>
<keyword evidence="6" id="KW-0732">Signal</keyword>
<dbReference type="Gene3D" id="3.40.720.10">
    <property type="entry name" value="Alkaline Phosphatase, subunit A"/>
    <property type="match status" value="1"/>
</dbReference>
<proteinExistence type="inferred from homology"/>
<dbReference type="InterPro" id="IPR017850">
    <property type="entry name" value="Alkaline_phosphatase_core_sf"/>
</dbReference>
<keyword evidence="2" id="KW-0479">Metal-binding</keyword>
<evidence type="ECO:0000256" key="4">
    <source>
        <dbReference type="ARBA" id="ARBA00022837"/>
    </source>
</evidence>
<name>A0A518IQH0_9BACT</name>
<evidence type="ECO:0000313" key="8">
    <source>
        <dbReference type="EMBL" id="QDV55332.1"/>
    </source>
</evidence>
<sequence length="469" mass="52396" precursor="true">MIRAIVMLVCAWAFIGSTFADRKPNVILIMADDVSWECFGCYGAKDYKTPNIDALAAKGMQFNNCYSTPICTPSRVKLMTGQYNFRNYTHFGYLNPRDKTLAQMLKHAGYKTAIAGKWQLNGLYHRADGCTDAGRVHDAGFDEYCLWQVTKTVYDEGGGERFWSPPLEQNGRMLTKQDNDGLYGPDIMSDYLCDFIQRNRDDPFFVYYPTVLVHNPFVATPDTIGDGDRTHQANKAPKGKAAKKKNFVAMVNYLDKIVGKVVQRVEDIGQLENTLILFTADNGTDRRIASAWNGREVVGGKGTTTDMGTHVPLVAYWKGHTPVGAKRDDLIDFTDFYATFADAAGVVLGADDPVDGRSFLPQLQGRPGNPRDWVVCHYQPYWGKFEGRQFTRNGFFKLYRDGSFYRIPDDLDEANDLAVGDAGIAGESARRFLQQVMQTLPPAPPVQAGKAATTRPVHPDWPNITDPND</sequence>
<dbReference type="Pfam" id="PF00884">
    <property type="entry name" value="Sulfatase"/>
    <property type="match status" value="1"/>
</dbReference>
<dbReference type="GO" id="GO:0046872">
    <property type="term" value="F:metal ion binding"/>
    <property type="evidence" value="ECO:0007669"/>
    <property type="project" value="UniProtKB-KW"/>
</dbReference>
<keyword evidence="3 8" id="KW-0378">Hydrolase</keyword>
<dbReference type="EC" id="3.1.6.1" evidence="8"/>
<evidence type="ECO:0000313" key="9">
    <source>
        <dbReference type="Proteomes" id="UP000316770"/>
    </source>
</evidence>
<dbReference type="PANTHER" id="PTHR42693:SF53">
    <property type="entry name" value="ENDO-4-O-SULFATASE"/>
    <property type="match status" value="1"/>
</dbReference>
<dbReference type="PROSITE" id="PS00523">
    <property type="entry name" value="SULFATASE_1"/>
    <property type="match status" value="1"/>
</dbReference>
<keyword evidence="4" id="KW-0106">Calcium</keyword>
<evidence type="ECO:0000256" key="2">
    <source>
        <dbReference type="ARBA" id="ARBA00022723"/>
    </source>
</evidence>
<evidence type="ECO:0000256" key="6">
    <source>
        <dbReference type="SAM" id="SignalP"/>
    </source>
</evidence>
<dbReference type="CDD" id="cd16151">
    <property type="entry name" value="sulfatase_like"/>
    <property type="match status" value="1"/>
</dbReference>
<feature type="domain" description="Sulfatase N-terminal" evidence="7">
    <location>
        <begin position="24"/>
        <end position="346"/>
    </location>
</feature>
<organism evidence="8 9">
    <name type="scientific">Rosistilla oblonga</name>
    <dbReference type="NCBI Taxonomy" id="2527990"/>
    <lineage>
        <taxon>Bacteria</taxon>
        <taxon>Pseudomonadati</taxon>
        <taxon>Planctomycetota</taxon>
        <taxon>Planctomycetia</taxon>
        <taxon>Pirellulales</taxon>
        <taxon>Pirellulaceae</taxon>
        <taxon>Rosistilla</taxon>
    </lineage>
</organism>
<dbReference type="SUPFAM" id="SSF53649">
    <property type="entry name" value="Alkaline phosphatase-like"/>
    <property type="match status" value="1"/>
</dbReference>